<sequence length="61" mass="6644">MKRRMEDDWPAVGLLRKGACWMDVLLLLALVVGREDAATCAGALSTTLRCAAELLEGPTQR</sequence>
<name>A0A917U2N4_9ACTN</name>
<accession>A0A917U2N4</accession>
<evidence type="ECO:0000313" key="2">
    <source>
        <dbReference type="Proteomes" id="UP000608890"/>
    </source>
</evidence>
<proteinExistence type="predicted"/>
<dbReference type="AlphaFoldDB" id="A0A917U2N4"/>
<dbReference type="EMBL" id="BMNB01000019">
    <property type="protein sequence ID" value="GGM50960.1"/>
    <property type="molecule type" value="Genomic_DNA"/>
</dbReference>
<protein>
    <submittedName>
        <fullName evidence="1">Uncharacterized protein</fullName>
    </submittedName>
</protein>
<evidence type="ECO:0000313" key="1">
    <source>
        <dbReference type="EMBL" id="GGM50960.1"/>
    </source>
</evidence>
<comment type="caution">
    <text evidence="1">The sequence shown here is derived from an EMBL/GenBank/DDBJ whole genome shotgun (WGS) entry which is preliminary data.</text>
</comment>
<organism evidence="1 2">
    <name type="scientific">Micromonospora sonchi</name>
    <dbReference type="NCBI Taxonomy" id="1763543"/>
    <lineage>
        <taxon>Bacteria</taxon>
        <taxon>Bacillati</taxon>
        <taxon>Actinomycetota</taxon>
        <taxon>Actinomycetes</taxon>
        <taxon>Micromonosporales</taxon>
        <taxon>Micromonosporaceae</taxon>
        <taxon>Micromonospora</taxon>
    </lineage>
</organism>
<gene>
    <name evidence="1" type="ORF">GCM10011608_39800</name>
</gene>
<reference evidence="1" key="1">
    <citation type="journal article" date="2014" name="Int. J. Syst. Evol. Microbiol.">
        <title>Complete genome sequence of Corynebacterium casei LMG S-19264T (=DSM 44701T), isolated from a smear-ripened cheese.</title>
        <authorList>
            <consortium name="US DOE Joint Genome Institute (JGI-PGF)"/>
            <person name="Walter F."/>
            <person name="Albersmeier A."/>
            <person name="Kalinowski J."/>
            <person name="Ruckert C."/>
        </authorList>
    </citation>
    <scope>NUCLEOTIDE SEQUENCE</scope>
    <source>
        <strain evidence="1">CGMCC 4.7312</strain>
    </source>
</reference>
<dbReference type="Proteomes" id="UP000608890">
    <property type="component" value="Unassembled WGS sequence"/>
</dbReference>
<keyword evidence="2" id="KW-1185">Reference proteome</keyword>
<reference evidence="1" key="2">
    <citation type="submission" date="2020-09" db="EMBL/GenBank/DDBJ databases">
        <authorList>
            <person name="Sun Q."/>
            <person name="Zhou Y."/>
        </authorList>
    </citation>
    <scope>NUCLEOTIDE SEQUENCE</scope>
    <source>
        <strain evidence="1">CGMCC 4.7312</strain>
    </source>
</reference>